<evidence type="ECO:0000256" key="10">
    <source>
        <dbReference type="ARBA" id="ARBA00023310"/>
    </source>
</evidence>
<evidence type="ECO:0000256" key="1">
    <source>
        <dbReference type="ARBA" id="ARBA00004141"/>
    </source>
</evidence>
<evidence type="ECO:0000256" key="5">
    <source>
        <dbReference type="ARBA" id="ARBA00022692"/>
    </source>
</evidence>
<protein>
    <recommendedName>
        <fullName evidence="14">ATP synthase subunit a</fullName>
    </recommendedName>
</protein>
<evidence type="ECO:0000256" key="2">
    <source>
        <dbReference type="ARBA" id="ARBA00006810"/>
    </source>
</evidence>
<evidence type="ECO:0000256" key="7">
    <source>
        <dbReference type="ARBA" id="ARBA00022989"/>
    </source>
</evidence>
<dbReference type="EMBL" id="BAABJQ010000041">
    <property type="protein sequence ID" value="GAA5200043.1"/>
    <property type="molecule type" value="Genomic_DNA"/>
</dbReference>
<keyword evidence="4" id="KW-0138">CF(0)</keyword>
<evidence type="ECO:0000256" key="9">
    <source>
        <dbReference type="ARBA" id="ARBA00023136"/>
    </source>
</evidence>
<accession>A0ABP9SRN6</accession>
<dbReference type="PANTHER" id="PTHR11410">
    <property type="entry name" value="ATP SYNTHASE SUBUNIT A"/>
    <property type="match status" value="1"/>
</dbReference>
<feature type="transmembrane region" description="Helical" evidence="11">
    <location>
        <begin position="56"/>
        <end position="80"/>
    </location>
</feature>
<sequence>MTPLEVIEYLVLRPFTLSVRLFADTFAGHFILMVFALGGCVLYGSSTLLYRPLSLLSWAMAIAAAFLELLVAVLQAYVFAMLNSFYIQTSLSDEH</sequence>
<dbReference type="InterPro" id="IPR035908">
    <property type="entry name" value="F0_ATP_A_sf"/>
</dbReference>
<keyword evidence="5 11" id="KW-0812">Transmembrane</keyword>
<dbReference type="CDD" id="cd00310">
    <property type="entry name" value="ATP-synt_Fo_a_6"/>
    <property type="match status" value="1"/>
</dbReference>
<evidence type="ECO:0000313" key="12">
    <source>
        <dbReference type="EMBL" id="GAA5200043.1"/>
    </source>
</evidence>
<comment type="caution">
    <text evidence="12">The sequence shown here is derived from an EMBL/GenBank/DDBJ whole genome shotgun (WGS) entry which is preliminary data.</text>
</comment>
<keyword evidence="10" id="KW-0066">ATP synthesis</keyword>
<dbReference type="PRINTS" id="PR00123">
    <property type="entry name" value="ATPASEA"/>
</dbReference>
<keyword evidence="13" id="KW-1185">Reference proteome</keyword>
<keyword evidence="3" id="KW-0813">Transport</keyword>
<comment type="similarity">
    <text evidence="2">Belongs to the ATPase A chain family.</text>
</comment>
<dbReference type="SUPFAM" id="SSF81336">
    <property type="entry name" value="F1F0 ATP synthase subunit A"/>
    <property type="match status" value="1"/>
</dbReference>
<name>A0ABP9SRN6_9ACTN</name>
<evidence type="ECO:0000256" key="11">
    <source>
        <dbReference type="SAM" id="Phobius"/>
    </source>
</evidence>
<dbReference type="Pfam" id="PF00119">
    <property type="entry name" value="ATP-synt_A"/>
    <property type="match status" value="1"/>
</dbReference>
<gene>
    <name evidence="12" type="ORF">GCM10023322_77020</name>
</gene>
<keyword evidence="7 11" id="KW-1133">Transmembrane helix</keyword>
<keyword evidence="6" id="KW-0375">Hydrogen ion transport</keyword>
<proteinExistence type="inferred from homology"/>
<dbReference type="InterPro" id="IPR045083">
    <property type="entry name" value="ATP_synth_F0_asu_bact/mt"/>
</dbReference>
<comment type="subcellular location">
    <subcellularLocation>
        <location evidence="1">Membrane</location>
        <topology evidence="1">Multi-pass membrane protein</topology>
    </subcellularLocation>
</comment>
<organism evidence="12 13">
    <name type="scientific">Rugosimonospora acidiphila</name>
    <dbReference type="NCBI Taxonomy" id="556531"/>
    <lineage>
        <taxon>Bacteria</taxon>
        <taxon>Bacillati</taxon>
        <taxon>Actinomycetota</taxon>
        <taxon>Actinomycetes</taxon>
        <taxon>Micromonosporales</taxon>
        <taxon>Micromonosporaceae</taxon>
        <taxon>Rugosimonospora</taxon>
    </lineage>
</organism>
<keyword evidence="9 11" id="KW-0472">Membrane</keyword>
<evidence type="ECO:0000256" key="3">
    <source>
        <dbReference type="ARBA" id="ARBA00022448"/>
    </source>
</evidence>
<dbReference type="Gene3D" id="1.20.120.220">
    <property type="entry name" value="ATP synthase, F0 complex, subunit A"/>
    <property type="match status" value="1"/>
</dbReference>
<reference evidence="13" key="1">
    <citation type="journal article" date="2019" name="Int. J. Syst. Evol. Microbiol.">
        <title>The Global Catalogue of Microorganisms (GCM) 10K type strain sequencing project: providing services to taxonomists for standard genome sequencing and annotation.</title>
        <authorList>
            <consortium name="The Broad Institute Genomics Platform"/>
            <consortium name="The Broad Institute Genome Sequencing Center for Infectious Disease"/>
            <person name="Wu L."/>
            <person name="Ma J."/>
        </authorList>
    </citation>
    <scope>NUCLEOTIDE SEQUENCE [LARGE SCALE GENOMIC DNA]</scope>
    <source>
        <strain evidence="13">JCM 18304</strain>
    </source>
</reference>
<evidence type="ECO:0000256" key="4">
    <source>
        <dbReference type="ARBA" id="ARBA00022547"/>
    </source>
</evidence>
<dbReference type="Proteomes" id="UP001501570">
    <property type="component" value="Unassembled WGS sequence"/>
</dbReference>
<evidence type="ECO:0000313" key="13">
    <source>
        <dbReference type="Proteomes" id="UP001501570"/>
    </source>
</evidence>
<evidence type="ECO:0000256" key="8">
    <source>
        <dbReference type="ARBA" id="ARBA00023065"/>
    </source>
</evidence>
<evidence type="ECO:0000256" key="6">
    <source>
        <dbReference type="ARBA" id="ARBA00022781"/>
    </source>
</evidence>
<dbReference type="InterPro" id="IPR000568">
    <property type="entry name" value="ATP_synth_F0_asu"/>
</dbReference>
<keyword evidence="8" id="KW-0406">Ion transport</keyword>
<evidence type="ECO:0008006" key="14">
    <source>
        <dbReference type="Google" id="ProtNLM"/>
    </source>
</evidence>
<feature type="transmembrane region" description="Helical" evidence="11">
    <location>
        <begin position="21"/>
        <end position="44"/>
    </location>
</feature>
<dbReference type="PANTHER" id="PTHR11410:SF0">
    <property type="entry name" value="ATP SYNTHASE SUBUNIT A"/>
    <property type="match status" value="1"/>
</dbReference>